<organism evidence="1 2">
    <name type="scientific">Ensete ventricosum</name>
    <name type="common">Abyssinian banana</name>
    <name type="synonym">Musa ensete</name>
    <dbReference type="NCBI Taxonomy" id="4639"/>
    <lineage>
        <taxon>Eukaryota</taxon>
        <taxon>Viridiplantae</taxon>
        <taxon>Streptophyta</taxon>
        <taxon>Embryophyta</taxon>
        <taxon>Tracheophyta</taxon>
        <taxon>Spermatophyta</taxon>
        <taxon>Magnoliopsida</taxon>
        <taxon>Liliopsida</taxon>
        <taxon>Zingiberales</taxon>
        <taxon>Musaceae</taxon>
        <taxon>Ensete</taxon>
    </lineage>
</organism>
<gene>
    <name evidence="1" type="ORF">OPV22_019503</name>
</gene>
<name>A0AAV8P8Y0_ENSVE</name>
<dbReference type="Proteomes" id="UP001222027">
    <property type="component" value="Unassembled WGS sequence"/>
</dbReference>
<accession>A0AAV8P8Y0</accession>
<protein>
    <submittedName>
        <fullName evidence="1">Uncharacterized protein</fullName>
    </submittedName>
</protein>
<keyword evidence="2" id="KW-1185">Reference proteome</keyword>
<sequence length="92" mass="10326">MTALLKPESMNYAAKSKIHCVSGETGTTDRNVNDHTGGRRTTRSRYYACGSRSDRRLFLETISLGVTFPVNRVNFVFSSSSLTKDMRRSNSK</sequence>
<dbReference type="AlphaFoldDB" id="A0AAV8P8Y0"/>
<comment type="caution">
    <text evidence="1">The sequence shown here is derived from an EMBL/GenBank/DDBJ whole genome shotgun (WGS) entry which is preliminary data.</text>
</comment>
<evidence type="ECO:0000313" key="1">
    <source>
        <dbReference type="EMBL" id="KAJ8475776.1"/>
    </source>
</evidence>
<reference evidence="1 2" key="1">
    <citation type="submission" date="2022-12" db="EMBL/GenBank/DDBJ databases">
        <title>Chromosome-scale assembly of the Ensete ventricosum genome.</title>
        <authorList>
            <person name="Dussert Y."/>
            <person name="Stocks J."/>
            <person name="Wendawek A."/>
            <person name="Woldeyes F."/>
            <person name="Nichols R.A."/>
            <person name="Borrell J.S."/>
        </authorList>
    </citation>
    <scope>NUCLEOTIDE SEQUENCE [LARGE SCALE GENOMIC DNA]</scope>
    <source>
        <strain evidence="2">cv. Maze</strain>
        <tissue evidence="1">Seeds</tissue>
    </source>
</reference>
<proteinExistence type="predicted"/>
<evidence type="ECO:0000313" key="2">
    <source>
        <dbReference type="Proteomes" id="UP001222027"/>
    </source>
</evidence>
<dbReference type="EMBL" id="JAQQAF010000006">
    <property type="protein sequence ID" value="KAJ8475776.1"/>
    <property type="molecule type" value="Genomic_DNA"/>
</dbReference>